<dbReference type="GO" id="GO:0006083">
    <property type="term" value="P:acetate metabolic process"/>
    <property type="evidence" value="ECO:0007669"/>
    <property type="project" value="InterPro"/>
</dbReference>
<evidence type="ECO:0000256" key="1">
    <source>
        <dbReference type="ARBA" id="ARBA00009632"/>
    </source>
</evidence>
<dbReference type="EMBL" id="FCON02000044">
    <property type="protein sequence ID" value="SAL69637.1"/>
    <property type="molecule type" value="Genomic_DNA"/>
</dbReference>
<protein>
    <submittedName>
        <fullName evidence="5">Acetyl-CoA hydrolase/transferase</fullName>
    </submittedName>
</protein>
<name>A0A158JLF2_9BURK</name>
<dbReference type="GO" id="GO:0008775">
    <property type="term" value="F:acetate CoA-transferase activity"/>
    <property type="evidence" value="ECO:0007669"/>
    <property type="project" value="InterPro"/>
</dbReference>
<dbReference type="Proteomes" id="UP000054770">
    <property type="component" value="Unassembled WGS sequence"/>
</dbReference>
<sequence length="448" mass="47661">MIVCSSVDALDLSALIRAGDAVVCSQGLAEPVTLTRALVSQRKAIGPISLFIGPTYSDTFNTAHGDSIAFRSYCGTAGNAPLQAARVLDIVPAHYSDLPRLFERGIFPADVVLLTLSEPDEHGRFNLGLVNDYVVDAARRARVVIAEISDRMPRVYGAELPADIRPHVVVRTSRDPMSLPRKELDDASEQDRVIAQSVASLIPDGATLELGIGTLPDLVLQALHGHRDIGIHSGVLGDGVADLMERGVINNARKPNFRGISVAGMLMGSRRLYDFAHGNSSVFLAAPGETHDIGVLRAIPHFIAINGAIEIDLTGQVNAETVNGKYVGAVGGQVDFVRGANGSPGGRSIMLLPATARNGAVSRIVPCLPGSVVTTPRSDVDIVVTEWGIAELRGKSLSERAVALAAIAHPDFREPLERLACETGPIHVTRAGTSIQRCLHDIEVREHP</sequence>
<dbReference type="Pfam" id="PF13336">
    <property type="entry name" value="AcetylCoA_hyd_C"/>
    <property type="match status" value="1"/>
</dbReference>
<dbReference type="RefSeq" id="WP_087646054.1">
    <property type="nucleotide sequence ID" value="NZ_FCON02000044.1"/>
</dbReference>
<evidence type="ECO:0000313" key="6">
    <source>
        <dbReference type="Proteomes" id="UP000054770"/>
    </source>
</evidence>
<dbReference type="AlphaFoldDB" id="A0A158JLF2"/>
<dbReference type="PANTHER" id="PTHR21432">
    <property type="entry name" value="ACETYL-COA HYDROLASE-RELATED"/>
    <property type="match status" value="1"/>
</dbReference>
<dbReference type="Pfam" id="PF02550">
    <property type="entry name" value="AcetylCoA_hydro"/>
    <property type="match status" value="1"/>
</dbReference>
<comment type="caution">
    <text evidence="5">The sequence shown here is derived from an EMBL/GenBank/DDBJ whole genome shotgun (WGS) entry which is preliminary data.</text>
</comment>
<reference evidence="5" key="1">
    <citation type="submission" date="2016-01" db="EMBL/GenBank/DDBJ databases">
        <authorList>
            <person name="Peeters C."/>
        </authorList>
    </citation>
    <scope>NUCLEOTIDE SEQUENCE [LARGE SCALE GENOMIC DNA]</scope>
    <source>
        <strain evidence="5">LMG 22940</strain>
    </source>
</reference>
<dbReference type="GO" id="GO:0016787">
    <property type="term" value="F:hydrolase activity"/>
    <property type="evidence" value="ECO:0007669"/>
    <property type="project" value="UniProtKB-KW"/>
</dbReference>
<comment type="similarity">
    <text evidence="1">Belongs to the acetyl-CoA hydrolase/transferase family.</text>
</comment>
<dbReference type="InterPro" id="IPR038460">
    <property type="entry name" value="AcetylCoA_hyd_C_sf"/>
</dbReference>
<evidence type="ECO:0000313" key="5">
    <source>
        <dbReference type="EMBL" id="SAL69637.1"/>
    </source>
</evidence>
<accession>A0A158JLF2</accession>
<dbReference type="Gene3D" id="3.40.1080.20">
    <property type="entry name" value="Acetyl-CoA hydrolase/transferase C-terminal domain"/>
    <property type="match status" value="1"/>
</dbReference>
<organism evidence="5 6">
    <name type="scientific">Caballeronia choica</name>
    <dbReference type="NCBI Taxonomy" id="326476"/>
    <lineage>
        <taxon>Bacteria</taxon>
        <taxon>Pseudomonadati</taxon>
        <taxon>Pseudomonadota</taxon>
        <taxon>Betaproteobacteria</taxon>
        <taxon>Burkholderiales</taxon>
        <taxon>Burkholderiaceae</taxon>
        <taxon>Caballeronia</taxon>
    </lineage>
</organism>
<dbReference type="Gene3D" id="3.40.1080.10">
    <property type="entry name" value="Glutaconate Coenzyme A-transferase"/>
    <property type="match status" value="1"/>
</dbReference>
<dbReference type="OrthoDB" id="9801795at2"/>
<evidence type="ECO:0000259" key="4">
    <source>
        <dbReference type="Pfam" id="PF13336"/>
    </source>
</evidence>
<dbReference type="Gene3D" id="3.30.750.70">
    <property type="entry name" value="4-hydroxybutyrate coenzyme like domains"/>
    <property type="match status" value="1"/>
</dbReference>
<keyword evidence="2" id="KW-0808">Transferase</keyword>
<proteinExistence type="inferred from homology"/>
<dbReference type="InterPro" id="IPR026888">
    <property type="entry name" value="AcetylCoA_hyd_C"/>
</dbReference>
<dbReference type="PANTHER" id="PTHR21432:SF20">
    <property type="entry name" value="ACETYL-COA HYDROLASE"/>
    <property type="match status" value="1"/>
</dbReference>
<dbReference type="InterPro" id="IPR003702">
    <property type="entry name" value="ActCoA_hydro_N"/>
</dbReference>
<evidence type="ECO:0000259" key="3">
    <source>
        <dbReference type="Pfam" id="PF02550"/>
    </source>
</evidence>
<dbReference type="SUPFAM" id="SSF100950">
    <property type="entry name" value="NagB/RpiA/CoA transferase-like"/>
    <property type="match status" value="2"/>
</dbReference>
<feature type="domain" description="Acetyl-CoA hydrolase/transferase N-terminal" evidence="3">
    <location>
        <begin position="19"/>
        <end position="157"/>
    </location>
</feature>
<keyword evidence="5" id="KW-0378">Hydrolase</keyword>
<dbReference type="InterPro" id="IPR046433">
    <property type="entry name" value="ActCoA_hydro"/>
</dbReference>
<dbReference type="InterPro" id="IPR037171">
    <property type="entry name" value="NagB/RpiA_transferase-like"/>
</dbReference>
<keyword evidence="6" id="KW-1185">Reference proteome</keyword>
<feature type="domain" description="Acetyl-CoA hydrolase/transferase C-terminal" evidence="4">
    <location>
        <begin position="268"/>
        <end position="418"/>
    </location>
</feature>
<gene>
    <name evidence="5" type="ORF">AWB68_03968</name>
</gene>
<evidence type="ECO:0000256" key="2">
    <source>
        <dbReference type="ARBA" id="ARBA00022679"/>
    </source>
</evidence>